<dbReference type="Pfam" id="PF02321">
    <property type="entry name" value="OEP"/>
    <property type="match status" value="2"/>
</dbReference>
<dbReference type="SUPFAM" id="SSF56954">
    <property type="entry name" value="Outer membrane efflux proteins (OEP)"/>
    <property type="match status" value="1"/>
</dbReference>
<dbReference type="PANTHER" id="PTHR30026:SF22">
    <property type="entry name" value="OUTER MEMBRANE EFFLUX PROTEIN"/>
    <property type="match status" value="1"/>
</dbReference>
<evidence type="ECO:0000256" key="1">
    <source>
        <dbReference type="ARBA" id="ARBA00004442"/>
    </source>
</evidence>
<evidence type="ECO:0000313" key="10">
    <source>
        <dbReference type="Proteomes" id="UP001203338"/>
    </source>
</evidence>
<evidence type="ECO:0000313" key="9">
    <source>
        <dbReference type="EMBL" id="MCL6268384.1"/>
    </source>
</evidence>
<feature type="chain" id="PRO_5045326354" evidence="8">
    <location>
        <begin position="26"/>
        <end position="452"/>
    </location>
</feature>
<evidence type="ECO:0000256" key="3">
    <source>
        <dbReference type="ARBA" id="ARBA00022448"/>
    </source>
</evidence>
<keyword evidence="8" id="KW-0732">Signal</keyword>
<evidence type="ECO:0000256" key="2">
    <source>
        <dbReference type="ARBA" id="ARBA00007613"/>
    </source>
</evidence>
<organism evidence="9 10">
    <name type="scientific">Parendozoicomonas callyspongiae</name>
    <dbReference type="NCBI Taxonomy" id="2942213"/>
    <lineage>
        <taxon>Bacteria</taxon>
        <taxon>Pseudomonadati</taxon>
        <taxon>Pseudomonadota</taxon>
        <taxon>Gammaproteobacteria</taxon>
        <taxon>Oceanospirillales</taxon>
        <taxon>Endozoicomonadaceae</taxon>
        <taxon>Parendozoicomonas</taxon>
    </lineage>
</organism>
<dbReference type="Proteomes" id="UP001203338">
    <property type="component" value="Unassembled WGS sequence"/>
</dbReference>
<name>A0ABT0PAG8_9GAMM</name>
<comment type="similarity">
    <text evidence="2">Belongs to the outer membrane factor (OMF) (TC 1.B.17) family.</text>
</comment>
<sequence>MGRCLAAGRGLLGSYLLLIVSQSGADTLQETISYTIETNPEVLISMNRYRASVETVDVERAGYLPKLGVNGSFGWQRKHNRLQAGNSKTTDRQVDTAISVQQMLFDGFRTQNRLQGAEMDARSRSLLMRSRADSIALKVAEVYMKVIRSEQLVELSRENLVVHDEIFDQIHQRTGSGLSRTSDLEQIRSRRARASANLVTAINNLSNARSEFFNTVNRKPKSLVMPRVDKTLLPVTLDEAMALVSNNNPSILAAGFDIRAYESQASALKSSFLPQVDLEVGQSWSDVRSDIPSSDGRTEQLSAIVNFSYNLYNGGADQARRREAAWKVEEARANRELSYRNVTRDLRLSWDAFIYLAGQVSYLKEHIQASREVARAYQQQFRLGKRSLLDLLDTENELFQSQRDFIQVVHEEVYSRYRILHNTGQLLDSMNVDLGIVLNSEMNFRASLSQDQ</sequence>
<dbReference type="InterPro" id="IPR051906">
    <property type="entry name" value="TolC-like"/>
</dbReference>
<keyword evidence="7" id="KW-0998">Cell outer membrane</keyword>
<evidence type="ECO:0000256" key="7">
    <source>
        <dbReference type="ARBA" id="ARBA00023237"/>
    </source>
</evidence>
<comment type="subcellular location">
    <subcellularLocation>
        <location evidence="1">Cell outer membrane</location>
    </subcellularLocation>
</comment>
<keyword evidence="10" id="KW-1185">Reference proteome</keyword>
<keyword evidence="6" id="KW-0472">Membrane</keyword>
<dbReference type="PANTHER" id="PTHR30026">
    <property type="entry name" value="OUTER MEMBRANE PROTEIN TOLC"/>
    <property type="match status" value="1"/>
</dbReference>
<dbReference type="InterPro" id="IPR003423">
    <property type="entry name" value="OMP_efflux"/>
</dbReference>
<dbReference type="RefSeq" id="WP_249697222.1">
    <property type="nucleotide sequence ID" value="NZ_JAMFLX010000001.1"/>
</dbReference>
<keyword evidence="5" id="KW-0812">Transmembrane</keyword>
<proteinExistence type="inferred from homology"/>
<dbReference type="Gene3D" id="1.20.1600.10">
    <property type="entry name" value="Outer membrane efflux proteins (OEP)"/>
    <property type="match status" value="1"/>
</dbReference>
<keyword evidence="3" id="KW-0813">Transport</keyword>
<evidence type="ECO:0000256" key="5">
    <source>
        <dbReference type="ARBA" id="ARBA00022692"/>
    </source>
</evidence>
<gene>
    <name evidence="9" type="ORF">M3P05_00275</name>
</gene>
<accession>A0ABT0PAG8</accession>
<reference evidence="9 10" key="1">
    <citation type="submission" date="2022-05" db="EMBL/GenBank/DDBJ databases">
        <authorList>
            <person name="Park J.-S."/>
        </authorList>
    </citation>
    <scope>NUCLEOTIDE SEQUENCE [LARGE SCALE GENOMIC DNA]</scope>
    <source>
        <strain evidence="9 10">2012CJ34-2</strain>
    </source>
</reference>
<evidence type="ECO:0000256" key="8">
    <source>
        <dbReference type="SAM" id="SignalP"/>
    </source>
</evidence>
<dbReference type="NCBIfam" id="TIGR01844">
    <property type="entry name" value="type_I_sec_TolC"/>
    <property type="match status" value="1"/>
</dbReference>
<evidence type="ECO:0000256" key="6">
    <source>
        <dbReference type="ARBA" id="ARBA00023136"/>
    </source>
</evidence>
<feature type="signal peptide" evidence="8">
    <location>
        <begin position="1"/>
        <end position="25"/>
    </location>
</feature>
<protein>
    <submittedName>
        <fullName evidence="9">TolC family outer membrane protein</fullName>
    </submittedName>
</protein>
<comment type="caution">
    <text evidence="9">The sequence shown here is derived from an EMBL/GenBank/DDBJ whole genome shotgun (WGS) entry which is preliminary data.</text>
</comment>
<evidence type="ECO:0000256" key="4">
    <source>
        <dbReference type="ARBA" id="ARBA00022452"/>
    </source>
</evidence>
<dbReference type="InterPro" id="IPR010130">
    <property type="entry name" value="T1SS_OMP_TolC"/>
</dbReference>
<keyword evidence="4" id="KW-1134">Transmembrane beta strand</keyword>
<dbReference type="EMBL" id="JAMFLX010000001">
    <property type="protein sequence ID" value="MCL6268384.1"/>
    <property type="molecule type" value="Genomic_DNA"/>
</dbReference>